<dbReference type="SUPFAM" id="SSF56784">
    <property type="entry name" value="HAD-like"/>
    <property type="match status" value="1"/>
</dbReference>
<dbReference type="InterPro" id="IPR041492">
    <property type="entry name" value="HAD_2"/>
</dbReference>
<name>A0A941EAW2_9ACTN</name>
<dbReference type="InterPro" id="IPR023214">
    <property type="entry name" value="HAD_sf"/>
</dbReference>
<dbReference type="PANTHER" id="PTHR18901">
    <property type="entry name" value="2-DEOXYGLUCOSE-6-PHOSPHATE PHOSPHATASE 2"/>
    <property type="match status" value="1"/>
</dbReference>
<dbReference type="GO" id="GO:0046872">
    <property type="term" value="F:metal ion binding"/>
    <property type="evidence" value="ECO:0007669"/>
    <property type="project" value="UniProtKB-KW"/>
</dbReference>
<evidence type="ECO:0000256" key="3">
    <source>
        <dbReference type="ARBA" id="ARBA00022801"/>
    </source>
</evidence>
<comment type="similarity">
    <text evidence="1">Belongs to the HAD-like hydrolase superfamily. CbbY/CbbZ/Gph/YieH family.</text>
</comment>
<dbReference type="PRINTS" id="PR00413">
    <property type="entry name" value="HADHALOGNASE"/>
</dbReference>
<evidence type="ECO:0000313" key="4">
    <source>
        <dbReference type="EMBL" id="MBR7827103.1"/>
    </source>
</evidence>
<dbReference type="InterPro" id="IPR023198">
    <property type="entry name" value="PGP-like_dom2"/>
</dbReference>
<dbReference type="SFLD" id="SFLDS00003">
    <property type="entry name" value="Haloacid_Dehalogenase"/>
    <property type="match status" value="1"/>
</dbReference>
<dbReference type="Proteomes" id="UP000676325">
    <property type="component" value="Unassembled WGS sequence"/>
</dbReference>
<dbReference type="GO" id="GO:0016787">
    <property type="term" value="F:hydrolase activity"/>
    <property type="evidence" value="ECO:0007669"/>
    <property type="project" value="UniProtKB-KW"/>
</dbReference>
<dbReference type="SFLD" id="SFLDG01129">
    <property type="entry name" value="C1.5:_HAD__Beta-PGM__Phosphata"/>
    <property type="match status" value="1"/>
</dbReference>
<dbReference type="InterPro" id="IPR006439">
    <property type="entry name" value="HAD-SF_hydro_IA"/>
</dbReference>
<evidence type="ECO:0000313" key="5">
    <source>
        <dbReference type="Proteomes" id="UP000676325"/>
    </source>
</evidence>
<dbReference type="Pfam" id="PF13419">
    <property type="entry name" value="HAD_2"/>
    <property type="match status" value="1"/>
</dbReference>
<reference evidence="4" key="1">
    <citation type="submission" date="2021-04" db="EMBL/GenBank/DDBJ databases">
        <title>Genome based classification of Actinospica acidithermotolerans sp. nov., an actinobacterium isolated from an Indonesian hot spring.</title>
        <authorList>
            <person name="Kusuma A.B."/>
            <person name="Putra K.E."/>
            <person name="Nafisah S."/>
            <person name="Loh J."/>
            <person name="Nouioui I."/>
            <person name="Goodfellow M."/>
        </authorList>
    </citation>
    <scope>NUCLEOTIDE SEQUENCE</scope>
    <source>
        <strain evidence="4">MGRD01-02</strain>
    </source>
</reference>
<dbReference type="EMBL" id="JAGSOH010000028">
    <property type="protein sequence ID" value="MBR7827103.1"/>
    <property type="molecule type" value="Genomic_DNA"/>
</dbReference>
<dbReference type="FunFam" id="3.40.50.1000:FF:000036">
    <property type="entry name" value="HAD family hydrolase"/>
    <property type="match status" value="1"/>
</dbReference>
<gene>
    <name evidence="4" type="ORF">KDK95_12370</name>
</gene>
<evidence type="ECO:0000256" key="1">
    <source>
        <dbReference type="ARBA" id="ARBA00006171"/>
    </source>
</evidence>
<dbReference type="RefSeq" id="WP_212518249.1">
    <property type="nucleotide sequence ID" value="NZ_JAGSOH010000028.1"/>
</dbReference>
<evidence type="ECO:0000256" key="2">
    <source>
        <dbReference type="ARBA" id="ARBA00022723"/>
    </source>
</evidence>
<organism evidence="4 5">
    <name type="scientific">Actinospica acidithermotolerans</name>
    <dbReference type="NCBI Taxonomy" id="2828514"/>
    <lineage>
        <taxon>Bacteria</taxon>
        <taxon>Bacillati</taxon>
        <taxon>Actinomycetota</taxon>
        <taxon>Actinomycetes</taxon>
        <taxon>Catenulisporales</taxon>
        <taxon>Actinospicaceae</taxon>
        <taxon>Actinospica</taxon>
    </lineage>
</organism>
<dbReference type="Gene3D" id="1.10.150.240">
    <property type="entry name" value="Putative phosphatase, domain 2"/>
    <property type="match status" value="1"/>
</dbReference>
<accession>A0A941EAW2</accession>
<dbReference type="Gene3D" id="3.40.50.1000">
    <property type="entry name" value="HAD superfamily/HAD-like"/>
    <property type="match status" value="1"/>
</dbReference>
<comment type="caution">
    <text evidence="4">The sequence shown here is derived from an EMBL/GenBank/DDBJ whole genome shotgun (WGS) entry which is preliminary data.</text>
</comment>
<dbReference type="PANTHER" id="PTHR18901:SF38">
    <property type="entry name" value="PSEUDOURIDINE-5'-PHOSPHATASE"/>
    <property type="match status" value="1"/>
</dbReference>
<keyword evidence="2" id="KW-0479">Metal-binding</keyword>
<proteinExistence type="inferred from homology"/>
<protein>
    <submittedName>
        <fullName evidence="4">HAD family hydrolase</fullName>
    </submittedName>
</protein>
<dbReference type="AlphaFoldDB" id="A0A941EAW2"/>
<dbReference type="CDD" id="cd16423">
    <property type="entry name" value="HAD_BPGM-like"/>
    <property type="match status" value="1"/>
</dbReference>
<sequence length="218" mass="23938">MITAAPQALVFDFDGLILDTETPEFRAWQELFSRYGGTLTTADWAHVIGSLDSGWNPAVELGRQTGRTFDEAALRAEWKPRQVELLAEETIRPGVLELLKEARLRGIRLAVASSSKRWWVQGHLERLGIYESFDAVATGDEVPRTKPDPAVYLLALQRIDVLGNAAIALEDSPNGVRAAQAAGMRCVAVPNDVSRHLDLSAADGILDSLGEFDLESWI</sequence>
<dbReference type="InterPro" id="IPR036412">
    <property type="entry name" value="HAD-like_sf"/>
</dbReference>
<dbReference type="SFLD" id="SFLDG01135">
    <property type="entry name" value="C1.5.6:_HAD__Beta-PGM__Phospha"/>
    <property type="match status" value="1"/>
</dbReference>
<keyword evidence="5" id="KW-1185">Reference proteome</keyword>
<dbReference type="NCBIfam" id="TIGR01509">
    <property type="entry name" value="HAD-SF-IA-v3"/>
    <property type="match status" value="1"/>
</dbReference>
<keyword evidence="3 4" id="KW-0378">Hydrolase</keyword>